<proteinExistence type="predicted"/>
<accession>A0A0A9GIA2</accession>
<evidence type="ECO:0000313" key="1">
    <source>
        <dbReference type="EMBL" id="JAE22261.1"/>
    </source>
</evidence>
<organism evidence="1">
    <name type="scientific">Arundo donax</name>
    <name type="common">Giant reed</name>
    <name type="synonym">Donax arundinaceus</name>
    <dbReference type="NCBI Taxonomy" id="35708"/>
    <lineage>
        <taxon>Eukaryota</taxon>
        <taxon>Viridiplantae</taxon>
        <taxon>Streptophyta</taxon>
        <taxon>Embryophyta</taxon>
        <taxon>Tracheophyta</taxon>
        <taxon>Spermatophyta</taxon>
        <taxon>Magnoliopsida</taxon>
        <taxon>Liliopsida</taxon>
        <taxon>Poales</taxon>
        <taxon>Poaceae</taxon>
        <taxon>PACMAD clade</taxon>
        <taxon>Arundinoideae</taxon>
        <taxon>Arundineae</taxon>
        <taxon>Arundo</taxon>
    </lineage>
</organism>
<reference evidence="1" key="2">
    <citation type="journal article" date="2015" name="Data Brief">
        <title>Shoot transcriptome of the giant reed, Arundo donax.</title>
        <authorList>
            <person name="Barrero R.A."/>
            <person name="Guerrero F.D."/>
            <person name="Moolhuijzen P."/>
            <person name="Goolsby J.A."/>
            <person name="Tidwell J."/>
            <person name="Bellgard S.E."/>
            <person name="Bellgard M.I."/>
        </authorList>
    </citation>
    <scope>NUCLEOTIDE SEQUENCE</scope>
    <source>
        <tissue evidence="1">Shoot tissue taken approximately 20 cm above the soil surface</tissue>
    </source>
</reference>
<name>A0A0A9GIA2_ARUDO</name>
<sequence length="51" mass="5434">MMNSSSLASISSSNKFLFQTKRGSACFHSGLCILPAANFDALCKFSVKSLS</sequence>
<reference evidence="1" key="1">
    <citation type="submission" date="2014-09" db="EMBL/GenBank/DDBJ databases">
        <authorList>
            <person name="Magalhaes I.L.F."/>
            <person name="Oliveira U."/>
            <person name="Santos F.R."/>
            <person name="Vidigal T.H.D.A."/>
            <person name="Brescovit A.D."/>
            <person name="Santos A.J."/>
        </authorList>
    </citation>
    <scope>NUCLEOTIDE SEQUENCE</scope>
    <source>
        <tissue evidence="1">Shoot tissue taken approximately 20 cm above the soil surface</tissue>
    </source>
</reference>
<protein>
    <submittedName>
        <fullName evidence="1">Uncharacterized protein</fullName>
    </submittedName>
</protein>
<dbReference type="AlphaFoldDB" id="A0A0A9GIA2"/>
<dbReference type="EMBL" id="GBRH01175635">
    <property type="protein sequence ID" value="JAE22261.1"/>
    <property type="molecule type" value="Transcribed_RNA"/>
</dbReference>